<feature type="domain" description="Zinc finger PHD-type" evidence="6">
    <location>
        <begin position="929"/>
        <end position="984"/>
    </location>
</feature>
<feature type="domain" description="Phorbol-ester/DAG-type" evidence="5">
    <location>
        <begin position="544"/>
        <end position="588"/>
    </location>
</feature>
<dbReference type="InterPro" id="IPR001965">
    <property type="entry name" value="Znf_PHD"/>
</dbReference>
<dbReference type="Proteomes" id="UP001324115">
    <property type="component" value="Unassembled WGS sequence"/>
</dbReference>
<dbReference type="EMBL" id="JAXUIC010000003">
    <property type="protein sequence ID" value="KAK4595902.1"/>
    <property type="molecule type" value="Genomic_DNA"/>
</dbReference>
<feature type="domain" description="Phorbol-ester/DAG-type" evidence="5">
    <location>
        <begin position="182"/>
        <end position="236"/>
    </location>
</feature>
<organism evidence="7 8">
    <name type="scientific">Quercus rubra</name>
    <name type="common">Northern red oak</name>
    <name type="synonym">Quercus borealis</name>
    <dbReference type="NCBI Taxonomy" id="3512"/>
    <lineage>
        <taxon>Eukaryota</taxon>
        <taxon>Viridiplantae</taxon>
        <taxon>Streptophyta</taxon>
        <taxon>Embryophyta</taxon>
        <taxon>Tracheophyta</taxon>
        <taxon>Spermatophyta</taxon>
        <taxon>Magnoliopsida</taxon>
        <taxon>eudicotyledons</taxon>
        <taxon>Gunneridae</taxon>
        <taxon>Pentapetalae</taxon>
        <taxon>rosids</taxon>
        <taxon>fabids</taxon>
        <taxon>Fagales</taxon>
        <taxon>Fagaceae</taxon>
        <taxon>Quercus</taxon>
    </lineage>
</organism>
<accession>A0AAN7J2N3</accession>
<feature type="domain" description="Zinc finger PHD-type" evidence="6">
    <location>
        <begin position="464"/>
        <end position="514"/>
    </location>
</feature>
<gene>
    <name evidence="7" type="ORF">RGQ29_014119</name>
</gene>
<dbReference type="InterPro" id="IPR004146">
    <property type="entry name" value="DC1"/>
</dbReference>
<dbReference type="AlphaFoldDB" id="A0AAN7J2N3"/>
<evidence type="ECO:0000256" key="1">
    <source>
        <dbReference type="ARBA" id="ARBA00022723"/>
    </source>
</evidence>
<evidence type="ECO:0000256" key="4">
    <source>
        <dbReference type="ARBA" id="ARBA00022833"/>
    </source>
</evidence>
<feature type="domain" description="Zinc finger PHD-type" evidence="6">
    <location>
        <begin position="89"/>
        <end position="162"/>
    </location>
</feature>
<dbReference type="InterPro" id="IPR046349">
    <property type="entry name" value="C1-like_sf"/>
</dbReference>
<proteinExistence type="predicted"/>
<dbReference type="SUPFAM" id="SSF57889">
    <property type="entry name" value="Cysteine-rich domain"/>
    <property type="match status" value="7"/>
</dbReference>
<dbReference type="PANTHER" id="PTHR32410:SF163">
    <property type="entry name" value="DC1 DOMAIN-CONTAINING PROTEIN"/>
    <property type="match status" value="1"/>
</dbReference>
<comment type="caution">
    <text evidence="7">The sequence shown here is derived from an EMBL/GenBank/DDBJ whole genome shotgun (WGS) entry which is preliminary data.</text>
</comment>
<keyword evidence="4" id="KW-0862">Zinc</keyword>
<evidence type="ECO:0000259" key="5">
    <source>
        <dbReference type="SMART" id="SM00109"/>
    </source>
</evidence>
<evidence type="ECO:0000313" key="7">
    <source>
        <dbReference type="EMBL" id="KAK4595902.1"/>
    </source>
</evidence>
<feature type="domain" description="Zinc finger PHD-type" evidence="6">
    <location>
        <begin position="768"/>
        <end position="827"/>
    </location>
</feature>
<dbReference type="InterPro" id="IPR053192">
    <property type="entry name" value="Vacuole_Formation_Reg"/>
</dbReference>
<dbReference type="SMART" id="SM00109">
    <property type="entry name" value="C1"/>
    <property type="match status" value="6"/>
</dbReference>
<dbReference type="InterPro" id="IPR002219">
    <property type="entry name" value="PKC_DAG/PE"/>
</dbReference>
<feature type="domain" description="Phorbol-ester/DAG-type" evidence="5">
    <location>
        <begin position="79"/>
        <end position="121"/>
    </location>
</feature>
<evidence type="ECO:0000256" key="2">
    <source>
        <dbReference type="ARBA" id="ARBA00022737"/>
    </source>
</evidence>
<keyword evidence="3" id="KW-0863">Zinc-finger</keyword>
<evidence type="ECO:0000259" key="6">
    <source>
        <dbReference type="SMART" id="SM00249"/>
    </source>
</evidence>
<feature type="domain" description="Zinc finger PHD-type" evidence="6">
    <location>
        <begin position="610"/>
        <end position="691"/>
    </location>
</feature>
<reference evidence="7 8" key="1">
    <citation type="journal article" date="2023" name="G3 (Bethesda)">
        <title>A haplotype-resolved chromosome-scale genome for Quercus rubra L. provides insights into the genetics of adaptive traits for red oak species.</title>
        <authorList>
            <person name="Kapoor B."/>
            <person name="Jenkins J."/>
            <person name="Schmutz J."/>
            <person name="Zhebentyayeva T."/>
            <person name="Kuelheim C."/>
            <person name="Coggeshall M."/>
            <person name="Heim C."/>
            <person name="Lasky J.R."/>
            <person name="Leites L."/>
            <person name="Islam-Faridi N."/>
            <person name="Romero-Severson J."/>
            <person name="DeLeo V.L."/>
            <person name="Lucas S.M."/>
            <person name="Lazic D."/>
            <person name="Gailing O."/>
            <person name="Carlson J."/>
            <person name="Staton M."/>
        </authorList>
    </citation>
    <scope>NUCLEOTIDE SEQUENCE [LARGE SCALE GENOMIC DNA]</scope>
    <source>
        <strain evidence="7">Pseudo-F2</strain>
    </source>
</reference>
<feature type="domain" description="Zinc finger PHD-type" evidence="6">
    <location>
        <begin position="301"/>
        <end position="362"/>
    </location>
</feature>
<feature type="domain" description="Zinc finger PHD-type" evidence="6">
    <location>
        <begin position="556"/>
        <end position="599"/>
    </location>
</feature>
<evidence type="ECO:0000256" key="3">
    <source>
        <dbReference type="ARBA" id="ARBA00022771"/>
    </source>
</evidence>
<keyword evidence="2" id="KW-0677">Repeat</keyword>
<keyword evidence="1" id="KW-0479">Metal-binding</keyword>
<evidence type="ECO:0000313" key="8">
    <source>
        <dbReference type="Proteomes" id="UP001324115"/>
    </source>
</evidence>
<dbReference type="GO" id="GO:0008270">
    <property type="term" value="F:zinc ion binding"/>
    <property type="evidence" value="ECO:0007669"/>
    <property type="project" value="UniProtKB-KW"/>
</dbReference>
<dbReference type="PANTHER" id="PTHR32410">
    <property type="entry name" value="CYSTEINE/HISTIDINE-RICH C1 DOMAIN FAMILY PROTEIN"/>
    <property type="match status" value="1"/>
</dbReference>
<dbReference type="SMART" id="SM00249">
    <property type="entry name" value="PHD"/>
    <property type="match status" value="7"/>
</dbReference>
<evidence type="ECO:0008006" key="9">
    <source>
        <dbReference type="Google" id="ProtNLM"/>
    </source>
</evidence>
<sequence length="1023" mass="119919">MEQQQQQQLLHFCDSKHPLVREDFGGEFTCCGCQESIYGPGYYCIECWDKNYCLHHKSCAELPLGLHPIYPLILSPEQIDYGKDIQFSNCKLCNESRNQYTYRCSRCDFNLHITCASLLPTLEAEAELHDHPLILFWKWITFTCDLCGKEDKGMPFLCTTCGFWIHKTCAYQYPRIVKVVRHKHLLHLTHSSLEFHQPDPRFCQLCVQKLDTRYGLYYCSKCNFVAHLDCAIFKENREDIDLQKFEDEDEVPEFDESVDSVTYKVNKFKMGEDETQIAIEIKHFSHEHNLMLIDEVLNNKKCDGCVRDILPPFYSCVKCSFFLHESCVKLPKKKKHPLHQHPLTLRPKAPYRHKLFWCNACRQGCNGFTYNCITCRFDLDVECSLKSDIFTHEGHEHRLILSNTAHRQKCNCCDNKRYQVFRCTTCEFVLDFQCATLPQTTRYGQHEHCFTLCYTAEDDSGEYYCDICEEERDSKHWFYYCVDCSYPAHPKCIFGKYSIFKFGGSYTFNCHPHPLTFIEETKDHPLCNKCNDSCKELIYHCAQCNFYIHKDIQFSNCKLCNESRNQYTYRCSRCDFNLHITCAFLAPTTMVEAEFHDHPLTPFWKWITFTCDICGKEDKDKGMPCMCQPCALWVHRSCASFPSRVKVVRHKHLLHLTHSSLEFHQPNSRFCQICVRKVDTRYGLYYCSRCNFVAHLDCAIAEENREVIDLSKFEDEDSEVDEFIDSAAPYEVKKFNVGEDKTQIDTEIAHFSHEHDLNLIDEVQNSQKCNGCSRAIVPPFYSCAKCSFFLHKSCANSPKKKRHPLHQHPLILIPMKPSGYFNCDACKRACNGFSYKCERCNFNLDVQCSLISDILVHKGHEHQLILSTTTYQQNCTSCNSKNNQIFCCTICEFALDFKCTTLPYTTRYRQHEYPFTLCYTVEDDSNEYYCDIYEEERDPKHWFYYCANCSYPAHPNCIIGGFILGDYTNWKFGNSYLIHCHPHLLTFIEETKDNPQCYSCGDPCREFIFQCAPCNFYIHDKCL</sequence>
<dbReference type="Pfam" id="PF03107">
    <property type="entry name" value="C1_2"/>
    <property type="match status" value="10"/>
</dbReference>
<keyword evidence="8" id="KW-1185">Reference proteome</keyword>
<feature type="domain" description="Phorbol-ester/DAG-type" evidence="5">
    <location>
        <begin position="129"/>
        <end position="175"/>
    </location>
</feature>
<protein>
    <recommendedName>
        <fullName evidence="9">Phorbol-ester/DAG-type domain-containing protein</fullName>
    </recommendedName>
</protein>
<name>A0AAN7J2N3_QUERU</name>
<feature type="domain" description="Phorbol-ester/DAG-type" evidence="5">
    <location>
        <begin position="806"/>
        <end position="854"/>
    </location>
</feature>
<feature type="domain" description="Phorbol-ester/DAG-type" evidence="5">
    <location>
        <begin position="753"/>
        <end position="800"/>
    </location>
</feature>